<dbReference type="RefSeq" id="WP_070141345.1">
    <property type="nucleotide sequence ID" value="NZ_LXLT01000018.1"/>
</dbReference>
<dbReference type="InterPro" id="IPR038461">
    <property type="entry name" value="Schlafen_AlbA_2_dom_sf"/>
</dbReference>
<evidence type="ECO:0000313" key="2">
    <source>
        <dbReference type="EMBL" id="OFD82689.1"/>
    </source>
</evidence>
<name>A0A1E8BBR7_BACMY</name>
<evidence type="ECO:0000259" key="1">
    <source>
        <dbReference type="Pfam" id="PF04326"/>
    </source>
</evidence>
<protein>
    <recommendedName>
        <fullName evidence="1">Schlafen AlbA-2 domain-containing protein</fullName>
    </recommendedName>
</protein>
<dbReference type="Pfam" id="PF04326">
    <property type="entry name" value="SLFN_AlbA_2"/>
    <property type="match status" value="1"/>
</dbReference>
<gene>
    <name evidence="2" type="ORF">BWGOE8_12740</name>
</gene>
<dbReference type="InterPro" id="IPR007421">
    <property type="entry name" value="Schlafen_AlbA_2_dom"/>
</dbReference>
<dbReference type="Proteomes" id="UP000175706">
    <property type="component" value="Unassembled WGS sequence"/>
</dbReference>
<dbReference type="EMBL" id="LXLT01000018">
    <property type="protein sequence ID" value="OFD82689.1"/>
    <property type="molecule type" value="Genomic_DNA"/>
</dbReference>
<feature type="domain" description="Schlafen AlbA-2" evidence="1">
    <location>
        <begin position="29"/>
        <end position="163"/>
    </location>
</feature>
<comment type="caution">
    <text evidence="2">The sequence shown here is derived from an EMBL/GenBank/DDBJ whole genome shotgun (WGS) entry which is preliminary data.</text>
</comment>
<sequence>MNNAELIFERLKKSRYTEIQRMINEQQEESDFLDFKLKSDPAGDTISKDDKRNYVKALSGFANTSGGVIIWGVDASKNKDGLDAAKGETPIINAKIFQTTLNSLLSNALIPLLPDIENMFIPIPGTDDGFVVTYVPASDLPPHQALLGENKYYMRIGDSFTQMTHHHISEAFGRRQKPVLEVHYEIQSGAIIGTGPDSEFECSIVVGIRNIGRYVATYPAIRIKAGENLRLLERANTQGLPLIYQTKIDIQKNGYMFAGGINDVVHPGSYKSVYPLYVTTKIKEQHLYGDETVTDDLIFSFSYELFAERCQPVKDEVIIKFDEIKQALLFS</sequence>
<reference evidence="2 3" key="1">
    <citation type="submission" date="2016-05" db="EMBL/GenBank/DDBJ databases">
        <title>Bacillus thuringiensis and Bacillus weihenstephanensis as novel biocontrol agents of wilt causing Verticillium species.</title>
        <authorList>
            <person name="Hollensteiner J."/>
            <person name="Wemheuer F."/>
            <person name="Harting R."/>
            <person name="Kolarzyk A."/>
            <person name="Diaz-Valerio S."/>
            <person name="Poehlein A."/>
            <person name="Brzuszkiewicz E."/>
            <person name="Nesemann K."/>
            <person name="Braus-Stromeyer S."/>
            <person name="Braus G."/>
            <person name="Daniel R."/>
            <person name="Liesegang H."/>
        </authorList>
    </citation>
    <scope>NUCLEOTIDE SEQUENCE [LARGE SCALE GENOMIC DNA]</scope>
    <source>
        <strain evidence="2 3">GOE8</strain>
    </source>
</reference>
<dbReference type="Gene3D" id="3.30.950.30">
    <property type="entry name" value="Schlafen, AAA domain"/>
    <property type="match status" value="1"/>
</dbReference>
<dbReference type="AlphaFoldDB" id="A0A1E8BBR7"/>
<evidence type="ECO:0000313" key="3">
    <source>
        <dbReference type="Proteomes" id="UP000175706"/>
    </source>
</evidence>
<proteinExistence type="predicted"/>
<accession>A0A1E8BBR7</accession>
<organism evidence="2 3">
    <name type="scientific">Bacillus mycoides</name>
    <dbReference type="NCBI Taxonomy" id="1405"/>
    <lineage>
        <taxon>Bacteria</taxon>
        <taxon>Bacillati</taxon>
        <taxon>Bacillota</taxon>
        <taxon>Bacilli</taxon>
        <taxon>Bacillales</taxon>
        <taxon>Bacillaceae</taxon>
        <taxon>Bacillus</taxon>
        <taxon>Bacillus cereus group</taxon>
    </lineage>
</organism>